<dbReference type="EMBL" id="PDJI01000004">
    <property type="protein sequence ID" value="PFG39937.1"/>
    <property type="molecule type" value="Genomic_DNA"/>
</dbReference>
<evidence type="ECO:0000313" key="2">
    <source>
        <dbReference type="EMBL" id="PFG39937.1"/>
    </source>
</evidence>
<reference evidence="2 3" key="1">
    <citation type="submission" date="2017-10" db="EMBL/GenBank/DDBJ databases">
        <title>Sequencing the genomes of 1000 actinobacteria strains.</title>
        <authorList>
            <person name="Klenk H.-P."/>
        </authorList>
    </citation>
    <scope>NUCLEOTIDE SEQUENCE [LARGE SCALE GENOMIC DNA]</scope>
    <source>
        <strain evidence="2 3">DSM 21838</strain>
    </source>
</reference>
<keyword evidence="3" id="KW-1185">Reference proteome</keyword>
<feature type="compositionally biased region" description="Basic and acidic residues" evidence="1">
    <location>
        <begin position="31"/>
        <end position="41"/>
    </location>
</feature>
<proteinExistence type="predicted"/>
<feature type="compositionally biased region" description="Basic residues" evidence="1">
    <location>
        <begin position="42"/>
        <end position="60"/>
    </location>
</feature>
<evidence type="ECO:0000313" key="3">
    <source>
        <dbReference type="Proteomes" id="UP000222106"/>
    </source>
</evidence>
<dbReference type="AlphaFoldDB" id="A0A2A9ELH1"/>
<accession>A0A2A9ELH1</accession>
<gene>
    <name evidence="2" type="ORF">ATJ97_2457</name>
</gene>
<feature type="region of interest" description="Disordered" evidence="1">
    <location>
        <begin position="29"/>
        <end position="60"/>
    </location>
</feature>
<sequence length="60" mass="7075">MGAAARYAFTDEYTAARLPPDLASMVMTYDPDFKRPLPSKERSRHKRRPSKRQDRHGRQR</sequence>
<name>A0A2A9ELH1_9MICO</name>
<comment type="caution">
    <text evidence="2">The sequence shown here is derived from an EMBL/GenBank/DDBJ whole genome shotgun (WGS) entry which is preliminary data.</text>
</comment>
<evidence type="ECO:0000256" key="1">
    <source>
        <dbReference type="SAM" id="MobiDB-lite"/>
    </source>
</evidence>
<protein>
    <submittedName>
        <fullName evidence="2">Uncharacterized protein</fullName>
    </submittedName>
</protein>
<organism evidence="2 3">
    <name type="scientific">Georgenia soli</name>
    <dbReference type="NCBI Taxonomy" id="638953"/>
    <lineage>
        <taxon>Bacteria</taxon>
        <taxon>Bacillati</taxon>
        <taxon>Actinomycetota</taxon>
        <taxon>Actinomycetes</taxon>
        <taxon>Micrococcales</taxon>
        <taxon>Bogoriellaceae</taxon>
        <taxon>Georgenia</taxon>
    </lineage>
</organism>
<dbReference type="Proteomes" id="UP000222106">
    <property type="component" value="Unassembled WGS sequence"/>
</dbReference>